<protein>
    <submittedName>
        <fullName evidence="1">Uncharacterized protein</fullName>
    </submittedName>
</protein>
<organism evidence="1">
    <name type="scientific">Borreliella afzelii</name>
    <name type="common">Borrelia afzelii</name>
    <dbReference type="NCBI Taxonomy" id="29518"/>
    <lineage>
        <taxon>Bacteria</taxon>
        <taxon>Pseudomonadati</taxon>
        <taxon>Spirochaetota</taxon>
        <taxon>Spirochaetia</taxon>
        <taxon>Spirochaetales</taxon>
        <taxon>Borreliaceae</taxon>
        <taxon>Borreliella</taxon>
    </lineage>
</organism>
<evidence type="ECO:0000313" key="1">
    <source>
        <dbReference type="EMBL" id="APJ09276.1"/>
    </source>
</evidence>
<name>A0A1L4DGF6_BORAF</name>
<reference evidence="1" key="1">
    <citation type="submission" date="2016-11" db="EMBL/GenBank/DDBJ databases">
        <title>Borrelia afzelii Genome sequencing and assembly.</title>
        <authorList>
            <person name="Bontemps-Gallo S."/>
        </authorList>
    </citation>
    <scope>NUCLEOTIDE SEQUENCE</scope>
    <source>
        <strain evidence="1">BO23</strain>
        <plasmid evidence="1">unnamed</plasmid>
    </source>
</reference>
<geneLocation type="plasmid" evidence="1">
    <name>unnamed</name>
</geneLocation>
<proteinExistence type="predicted"/>
<dbReference type="AlphaFoldDB" id="A0A1L4DGF6"/>
<keyword evidence="1" id="KW-0614">Plasmid</keyword>
<gene>
    <name evidence="1" type="ORF">BLA32_05210</name>
</gene>
<accession>A0A1L4DGF6</accession>
<dbReference type="EMBL" id="CP018267">
    <property type="protein sequence ID" value="APJ09276.1"/>
    <property type="molecule type" value="Genomic_DNA"/>
</dbReference>
<sequence>MKKELPWIKHNEDEILHLINQALISRNIGSLPNKGGIFEQNYWFVLILNELNLYIKTLENESRST</sequence>